<dbReference type="CDD" id="cd01127">
    <property type="entry name" value="TrwB_TraG_TraD_VirD4"/>
    <property type="match status" value="1"/>
</dbReference>
<evidence type="ECO:0000313" key="2">
    <source>
        <dbReference type="EMBL" id="KKK62306.1"/>
    </source>
</evidence>
<dbReference type="SUPFAM" id="SSF52540">
    <property type="entry name" value="P-loop containing nucleoside triphosphate hydrolases"/>
    <property type="match status" value="1"/>
</dbReference>
<dbReference type="InterPro" id="IPR002789">
    <property type="entry name" value="HerA_central"/>
</dbReference>
<protein>
    <recommendedName>
        <fullName evidence="1">AAA+ ATPase domain-containing protein</fullName>
    </recommendedName>
</protein>
<gene>
    <name evidence="2" type="ORF">LCGC14_3005650</name>
</gene>
<feature type="non-terminal residue" evidence="2">
    <location>
        <position position="1"/>
    </location>
</feature>
<dbReference type="PANTHER" id="PTHR30121:SF6">
    <property type="entry name" value="SLR6007 PROTEIN"/>
    <property type="match status" value="1"/>
</dbReference>
<organism evidence="2">
    <name type="scientific">marine sediment metagenome</name>
    <dbReference type="NCBI Taxonomy" id="412755"/>
    <lineage>
        <taxon>unclassified sequences</taxon>
        <taxon>metagenomes</taxon>
        <taxon>ecological metagenomes</taxon>
    </lineage>
</organism>
<dbReference type="Gene3D" id="3.40.50.300">
    <property type="entry name" value="P-loop containing nucleotide triphosphate hydrolases"/>
    <property type="match status" value="2"/>
</dbReference>
<dbReference type="InterPro" id="IPR003593">
    <property type="entry name" value="AAA+_ATPase"/>
</dbReference>
<dbReference type="PANTHER" id="PTHR30121">
    <property type="entry name" value="UNCHARACTERIZED PROTEIN YJGR-RELATED"/>
    <property type="match status" value="1"/>
</dbReference>
<name>A0A0F8ZQW1_9ZZZZ</name>
<feature type="domain" description="AAA+ ATPase" evidence="1">
    <location>
        <begin position="46"/>
        <end position="360"/>
    </location>
</feature>
<feature type="non-terminal residue" evidence="2">
    <location>
        <position position="363"/>
    </location>
</feature>
<dbReference type="SMART" id="SM00382">
    <property type="entry name" value="AAA"/>
    <property type="match status" value="1"/>
</dbReference>
<dbReference type="EMBL" id="LAZR01062059">
    <property type="protein sequence ID" value="KKK62306.1"/>
    <property type="molecule type" value="Genomic_DNA"/>
</dbReference>
<sequence>IIGGRIKIPSNAEFSEFKKIPQNGMPIGKIQGLNTGISYPLEIRTLYQSLFISGQQGTGKTTLIKSMALQIAQVKNAPSQIILDNEGEYGDLRNIPTNKRSEERMKRYGIKEIELGKFRFVNIDTKNGHCLTLKAIDPVDLPYFLHELTPISHDTLQTIIYDIIEDNAEKEFTLPVLTNLIFKYMKEEKYGVTDSTQKAIKRAMNSISLRIFDVHGVKPIDFEAMLMSGKVTVINSYNLRDAHQRIVGLYLLAMLHKRALKGKDKINVVFFLDEVQRLLPQSKSQADSEYLKRIVKFLDEVVHRGRKRDYGVVFSTQSVADVKKGIIDLCNSKIFFQTQGSGITYIKEYFSNKEDLERLKKLP</sequence>
<comment type="caution">
    <text evidence="2">The sequence shown here is derived from an EMBL/GenBank/DDBJ whole genome shotgun (WGS) entry which is preliminary data.</text>
</comment>
<dbReference type="InterPro" id="IPR027417">
    <property type="entry name" value="P-loop_NTPase"/>
</dbReference>
<reference evidence="2" key="1">
    <citation type="journal article" date="2015" name="Nature">
        <title>Complex archaea that bridge the gap between prokaryotes and eukaryotes.</title>
        <authorList>
            <person name="Spang A."/>
            <person name="Saw J.H."/>
            <person name="Jorgensen S.L."/>
            <person name="Zaremba-Niedzwiedzka K."/>
            <person name="Martijn J."/>
            <person name="Lind A.E."/>
            <person name="van Eijk R."/>
            <person name="Schleper C."/>
            <person name="Guy L."/>
            <person name="Ettema T.J."/>
        </authorList>
    </citation>
    <scope>NUCLEOTIDE SEQUENCE</scope>
</reference>
<evidence type="ECO:0000259" key="1">
    <source>
        <dbReference type="SMART" id="SM00382"/>
    </source>
</evidence>
<accession>A0A0F8ZQW1</accession>
<proteinExistence type="predicted"/>
<dbReference type="InterPro" id="IPR051162">
    <property type="entry name" value="T4SS_component"/>
</dbReference>
<dbReference type="AlphaFoldDB" id="A0A0F8ZQW1"/>
<dbReference type="Pfam" id="PF01935">
    <property type="entry name" value="DUF87"/>
    <property type="match status" value="1"/>
</dbReference>